<dbReference type="eggNOG" id="KOG4840">
    <property type="taxonomic scope" value="Eukaryota"/>
</dbReference>
<accession>G0VBB4</accession>
<dbReference type="RefSeq" id="XP_003674614.1">
    <property type="nucleotide sequence ID" value="XM_003674566.1"/>
</dbReference>
<dbReference type="SUPFAM" id="SSF53474">
    <property type="entry name" value="alpha/beta-Hydrolases"/>
    <property type="match status" value="1"/>
</dbReference>
<keyword evidence="2" id="KW-1185">Reference proteome</keyword>
<dbReference type="Pfam" id="PF08538">
    <property type="entry name" value="DUF1749"/>
    <property type="match status" value="1"/>
</dbReference>
<dbReference type="OrthoDB" id="10034502at2759"/>
<dbReference type="Gene3D" id="3.40.50.1820">
    <property type="entry name" value="alpha/beta hydrolase"/>
    <property type="match status" value="1"/>
</dbReference>
<dbReference type="PANTHER" id="PTHR31591">
    <property type="entry name" value="UPF0613 PROTEIN PB24D3.06C"/>
    <property type="match status" value="1"/>
</dbReference>
<organism evidence="1 2">
    <name type="scientific">Naumovozyma castellii</name>
    <name type="common">Yeast</name>
    <name type="synonym">Saccharomyces castellii</name>
    <dbReference type="NCBI Taxonomy" id="27288"/>
    <lineage>
        <taxon>Eukaryota</taxon>
        <taxon>Fungi</taxon>
        <taxon>Dikarya</taxon>
        <taxon>Ascomycota</taxon>
        <taxon>Saccharomycotina</taxon>
        <taxon>Saccharomycetes</taxon>
        <taxon>Saccharomycetales</taxon>
        <taxon>Saccharomycetaceae</taxon>
        <taxon>Naumovozyma</taxon>
    </lineage>
</organism>
<sequence length="287" mass="32315">MAFEGTLHQYYPPHVAFEFAPTKKKNAFIMIGGMTDGIATVPYCTKLPEVVGPLGYSVFSIQMTSSFKGFGISSLDQDIHEIKALIKYLRSEQGGAREKIIIMGHSTGAQDVIHFLLHYSDLVDGAILQGSCSDRESFDPSVDPKVFQKMNEDAWELVQNGKKDQLLSSEYSKHIIDTPITAYRWCSLMIKGGDDDYFSSDLSDETFKTTFGKISKPFLIAYSGADEFVPKTIDKQKLLQRWECVSNAKYWSKNSGLVEGASHFVEKPKPQQILFKKIQSFIREFSL</sequence>
<protein>
    <submittedName>
        <fullName evidence="1">Uncharacterized protein</fullName>
    </submittedName>
</protein>
<reference evidence="1 2" key="1">
    <citation type="journal article" date="2011" name="Proc. Natl. Acad. Sci. U.S.A.">
        <title>Evolutionary erosion of yeast sex chromosomes by mating-type switching accidents.</title>
        <authorList>
            <person name="Gordon J.L."/>
            <person name="Armisen D."/>
            <person name="Proux-Wera E."/>
            <person name="Oheigeartaigh S.S."/>
            <person name="Byrne K.P."/>
            <person name="Wolfe K.H."/>
        </authorList>
    </citation>
    <scope>NUCLEOTIDE SEQUENCE [LARGE SCALE GENOMIC DNA]</scope>
    <source>
        <strain evidence="2">ATCC 76901 / BCRC 22586 / CBS 4309 / NBRC 1992 / NRRL Y-12630</strain>
    </source>
</reference>
<dbReference type="OMA" id="PPWVNKE"/>
<dbReference type="InParanoid" id="G0VBB4"/>
<dbReference type="InterPro" id="IPR029058">
    <property type="entry name" value="AB_hydrolase_fold"/>
</dbReference>
<dbReference type="HOGENOM" id="CLU_049633_3_0_1"/>
<dbReference type="AlphaFoldDB" id="G0VBB4"/>
<dbReference type="KEGG" id="ncs:NCAS_0B01540"/>
<reference key="2">
    <citation type="submission" date="2011-08" db="EMBL/GenBank/DDBJ databases">
        <title>Genome sequence of Naumovozyma castellii.</title>
        <authorList>
            <person name="Gordon J.L."/>
            <person name="Armisen D."/>
            <person name="Proux-Wera E."/>
            <person name="OhEigeartaigh S.S."/>
            <person name="Byrne K.P."/>
            <person name="Wolfe K.H."/>
        </authorList>
    </citation>
    <scope>NUCLEOTIDE SEQUENCE</scope>
    <source>
        <strain>Type strain:CBS 4309</strain>
    </source>
</reference>
<gene>
    <name evidence="1" type="primary">NCAS0B01540</name>
    <name evidence="1" type="ordered locus">NCAS_0B01540</name>
</gene>
<dbReference type="PANTHER" id="PTHR31591:SF1">
    <property type="entry name" value="UPF0613 PROTEIN PB24D3.06C"/>
    <property type="match status" value="1"/>
</dbReference>
<name>G0VBB4_NAUCA</name>
<dbReference type="EMBL" id="HE576753">
    <property type="protein sequence ID" value="CCC68238.1"/>
    <property type="molecule type" value="Genomic_DNA"/>
</dbReference>
<dbReference type="Proteomes" id="UP000001640">
    <property type="component" value="Chromosome 2"/>
</dbReference>
<dbReference type="InterPro" id="IPR013744">
    <property type="entry name" value="SidJ"/>
</dbReference>
<evidence type="ECO:0000313" key="1">
    <source>
        <dbReference type="EMBL" id="CCC68238.1"/>
    </source>
</evidence>
<evidence type="ECO:0000313" key="2">
    <source>
        <dbReference type="Proteomes" id="UP000001640"/>
    </source>
</evidence>
<proteinExistence type="predicted"/>
<dbReference type="GeneID" id="96901800"/>